<keyword evidence="3" id="KW-1185">Reference proteome</keyword>
<keyword evidence="1" id="KW-0812">Transmembrane</keyword>
<keyword evidence="1" id="KW-1133">Transmembrane helix</keyword>
<gene>
    <name evidence="2" type="ORF">HJC23_005094</name>
</gene>
<evidence type="ECO:0000313" key="3">
    <source>
        <dbReference type="Proteomes" id="UP001516023"/>
    </source>
</evidence>
<dbReference type="AlphaFoldDB" id="A0ABD3NV85"/>
<feature type="transmembrane region" description="Helical" evidence="1">
    <location>
        <begin position="213"/>
        <end position="230"/>
    </location>
</feature>
<feature type="transmembrane region" description="Helical" evidence="1">
    <location>
        <begin position="242"/>
        <end position="264"/>
    </location>
</feature>
<feature type="transmembrane region" description="Helical" evidence="1">
    <location>
        <begin position="155"/>
        <end position="172"/>
    </location>
</feature>
<proteinExistence type="predicted"/>
<reference evidence="2 3" key="1">
    <citation type="journal article" date="2020" name="G3 (Bethesda)">
        <title>Improved Reference Genome for Cyclotella cryptica CCMP332, a Model for Cell Wall Morphogenesis, Salinity Adaptation, and Lipid Production in Diatoms (Bacillariophyta).</title>
        <authorList>
            <person name="Roberts W.R."/>
            <person name="Downey K.M."/>
            <person name="Ruck E.C."/>
            <person name="Traller J.C."/>
            <person name="Alverson A.J."/>
        </authorList>
    </citation>
    <scope>NUCLEOTIDE SEQUENCE [LARGE SCALE GENOMIC DNA]</scope>
    <source>
        <strain evidence="2 3">CCMP332</strain>
    </source>
</reference>
<dbReference type="EMBL" id="JABMIG020000384">
    <property type="protein sequence ID" value="KAL3779582.1"/>
    <property type="molecule type" value="Genomic_DNA"/>
</dbReference>
<protein>
    <submittedName>
        <fullName evidence="2">Uncharacterized protein</fullName>
    </submittedName>
</protein>
<feature type="transmembrane region" description="Helical" evidence="1">
    <location>
        <begin position="9"/>
        <end position="31"/>
    </location>
</feature>
<keyword evidence="1" id="KW-0472">Membrane</keyword>
<evidence type="ECO:0000313" key="2">
    <source>
        <dbReference type="EMBL" id="KAL3779582.1"/>
    </source>
</evidence>
<comment type="caution">
    <text evidence="2">The sequence shown here is derived from an EMBL/GenBank/DDBJ whole genome shotgun (WGS) entry which is preliminary data.</text>
</comment>
<evidence type="ECO:0000256" key="1">
    <source>
        <dbReference type="SAM" id="Phobius"/>
    </source>
</evidence>
<sequence>MIASKPTKAVISWCADVLASCAVLVLVISWINDIQSPNNRVLSESFLRNGFCLSPIFDDTHLSCSKFDALCGILCLITMIVTKKSSLGGVAAYFFSHSCGHWNAAVTLAEDGSPQEERVGATDLFVLAAILSIGPLNAASDLVKADKMSKSLGNICAFLGLAAGVSVYALFIKRPCYALLYINIFIILANSLPRSILVGYTSRQDVEIRASKFRWAKLVSGLVVLAVVFSEPFYCDSFVKFIGGHAVFDVVLALDLFVHLMFTFNDELLETQKEIETKME</sequence>
<organism evidence="2 3">
    <name type="scientific">Cyclotella cryptica</name>
    <dbReference type="NCBI Taxonomy" id="29204"/>
    <lineage>
        <taxon>Eukaryota</taxon>
        <taxon>Sar</taxon>
        <taxon>Stramenopiles</taxon>
        <taxon>Ochrophyta</taxon>
        <taxon>Bacillariophyta</taxon>
        <taxon>Coscinodiscophyceae</taxon>
        <taxon>Thalassiosirophycidae</taxon>
        <taxon>Stephanodiscales</taxon>
        <taxon>Stephanodiscaceae</taxon>
        <taxon>Cyclotella</taxon>
    </lineage>
</organism>
<feature type="transmembrane region" description="Helical" evidence="1">
    <location>
        <begin position="178"/>
        <end position="201"/>
    </location>
</feature>
<name>A0ABD3NV85_9STRA</name>
<accession>A0ABD3NV85</accession>
<dbReference type="Proteomes" id="UP001516023">
    <property type="component" value="Unassembled WGS sequence"/>
</dbReference>